<keyword evidence="3" id="KW-0067">ATP-binding</keyword>
<accession>A0A927BVI5</accession>
<sequence length="413" mass="45522">MRTVGVVVEYNPFHNGHQLHLRESRAASAAEAVVAVMSGPFLQRGEPALVDKWLRAEMALRGGCDLVLELPVAYATQAAEWFAYGAMATLEATGVVDSVCFGSESGDLKALQCIARTLADEPPAFRSELRQLLQRGLQYPAAYSEAVVRYMRAIGEPEAAAFPLAQPNNTLGLHYMLALERLGSPILPLTIRRQKAGYHEQQPQDSRIASATALRRMLESGAALDELAPYVPATTLQLLQTAATEPGGCRSWPDYFPQLLHALLTHTPDSLFAIREMNEGLEHRILHALPRLKTLGYEELVQAVATRRYTRTKLQRALLAVLLGQQKHAQTPDMLRSGVDYIRVLGFNATGRRLLRRMRTTASLPILLSAARAPEGLRYLELDVRASAIYAAAPKNATTGELYRDFYAAPIQI</sequence>
<dbReference type="PANTHER" id="PTHR37825:SF1">
    <property type="entry name" value="TRNA(MET) CYTIDINE ACETATE LIGASE"/>
    <property type="match status" value="1"/>
</dbReference>
<keyword evidence="3" id="KW-0547">Nucleotide-binding</keyword>
<organism evidence="4 5">
    <name type="scientific">Paenibacillus sabuli</name>
    <dbReference type="NCBI Taxonomy" id="2772509"/>
    <lineage>
        <taxon>Bacteria</taxon>
        <taxon>Bacillati</taxon>
        <taxon>Bacillota</taxon>
        <taxon>Bacilli</taxon>
        <taxon>Bacillales</taxon>
        <taxon>Paenibacillaceae</taxon>
        <taxon>Paenibacillus</taxon>
    </lineage>
</organism>
<evidence type="ECO:0000256" key="2">
    <source>
        <dbReference type="ARBA" id="ARBA00022694"/>
    </source>
</evidence>
<dbReference type="GO" id="GO:0006400">
    <property type="term" value="P:tRNA modification"/>
    <property type="evidence" value="ECO:0007669"/>
    <property type="project" value="UniProtKB-UniRule"/>
</dbReference>
<feature type="binding site" evidence="3">
    <location>
        <position position="102"/>
    </location>
    <ligand>
        <name>ATP</name>
        <dbReference type="ChEBI" id="CHEBI:30616"/>
    </ligand>
</feature>
<evidence type="ECO:0000256" key="3">
    <source>
        <dbReference type="HAMAP-Rule" id="MF_01539"/>
    </source>
</evidence>
<feature type="binding site" evidence="3">
    <location>
        <position position="168"/>
    </location>
    <ligand>
        <name>ATP</name>
        <dbReference type="ChEBI" id="CHEBI:30616"/>
    </ligand>
</feature>
<reference evidence="4" key="1">
    <citation type="submission" date="2020-09" db="EMBL/GenBank/DDBJ databases">
        <title>A novel bacterium of genus Paenibacillus, isolated from South China Sea.</title>
        <authorList>
            <person name="Huang H."/>
            <person name="Mo K."/>
            <person name="Hu Y."/>
        </authorList>
    </citation>
    <scope>NUCLEOTIDE SEQUENCE</scope>
    <source>
        <strain evidence="4">IB182496</strain>
    </source>
</reference>
<protein>
    <recommendedName>
        <fullName evidence="3">tRNA(Met) cytidine acetate ligase</fullName>
        <ecNumber evidence="3">6.3.4.-</ecNumber>
    </recommendedName>
</protein>
<dbReference type="PANTHER" id="PTHR37825">
    <property type="entry name" value="TRNA(MET) CYTIDINE ACETATE LIGASE"/>
    <property type="match status" value="1"/>
</dbReference>
<keyword evidence="2 3" id="KW-0819">tRNA processing</keyword>
<name>A0A927BVI5_9BACL</name>
<dbReference type="Pfam" id="PF05636">
    <property type="entry name" value="HIGH_NTase1"/>
    <property type="match status" value="1"/>
</dbReference>
<dbReference type="GO" id="GO:0016879">
    <property type="term" value="F:ligase activity, forming carbon-nitrogen bonds"/>
    <property type="evidence" value="ECO:0007669"/>
    <property type="project" value="UniProtKB-UniRule"/>
</dbReference>
<dbReference type="RefSeq" id="WP_190918550.1">
    <property type="nucleotide sequence ID" value="NZ_JACXIZ010000021.1"/>
</dbReference>
<comment type="subcellular location">
    <subcellularLocation>
        <location evidence="3">Cytoplasm</location>
    </subcellularLocation>
</comment>
<evidence type="ECO:0000313" key="4">
    <source>
        <dbReference type="EMBL" id="MBD2846128.1"/>
    </source>
</evidence>
<keyword evidence="3" id="KW-0820">tRNA-binding</keyword>
<dbReference type="SUPFAM" id="SSF52374">
    <property type="entry name" value="Nucleotidylyl transferase"/>
    <property type="match status" value="1"/>
</dbReference>
<keyword evidence="3" id="KW-0963">Cytoplasm</keyword>
<dbReference type="Proteomes" id="UP000621560">
    <property type="component" value="Unassembled WGS sequence"/>
</dbReference>
<dbReference type="AlphaFoldDB" id="A0A927BVI5"/>
<keyword evidence="5" id="KW-1185">Reference proteome</keyword>
<keyword evidence="3" id="KW-0694">RNA-binding</keyword>
<dbReference type="InterPro" id="IPR014729">
    <property type="entry name" value="Rossmann-like_a/b/a_fold"/>
</dbReference>
<comment type="caution">
    <text evidence="4">The sequence shown here is derived from an EMBL/GenBank/DDBJ whole genome shotgun (WGS) entry which is preliminary data.</text>
</comment>
<comment type="catalytic activity">
    <reaction evidence="3">
        <text>cytidine(34) in elongator tRNA(Met) + acetate + ATP = N(4)-acetylcytidine(34) in elongator tRNA(Met) + AMP + diphosphate</text>
        <dbReference type="Rhea" id="RHEA:58144"/>
        <dbReference type="Rhea" id="RHEA-COMP:10693"/>
        <dbReference type="Rhea" id="RHEA-COMP:10694"/>
        <dbReference type="ChEBI" id="CHEBI:30089"/>
        <dbReference type="ChEBI" id="CHEBI:30616"/>
        <dbReference type="ChEBI" id="CHEBI:33019"/>
        <dbReference type="ChEBI" id="CHEBI:74900"/>
        <dbReference type="ChEBI" id="CHEBI:82748"/>
        <dbReference type="ChEBI" id="CHEBI:456215"/>
    </reaction>
</comment>
<dbReference type="GO" id="GO:0005737">
    <property type="term" value="C:cytoplasm"/>
    <property type="evidence" value="ECO:0007669"/>
    <property type="project" value="UniProtKB-SubCell"/>
</dbReference>
<comment type="similarity">
    <text evidence="3">Belongs to the TmcAL family.</text>
</comment>
<dbReference type="Gene3D" id="3.40.50.620">
    <property type="entry name" value="HUPs"/>
    <property type="match status" value="1"/>
</dbReference>
<evidence type="ECO:0000256" key="1">
    <source>
        <dbReference type="ARBA" id="ARBA00022598"/>
    </source>
</evidence>
<dbReference type="EC" id="6.3.4.-" evidence="3"/>
<dbReference type="GO" id="GO:0005524">
    <property type="term" value="F:ATP binding"/>
    <property type="evidence" value="ECO:0007669"/>
    <property type="project" value="UniProtKB-KW"/>
</dbReference>
<dbReference type="InterPro" id="IPR008513">
    <property type="entry name" value="tRNA(Met)_cyd_acetate_ligase"/>
</dbReference>
<comment type="function">
    <text evidence="3">Catalyzes the formation of N(4)-acetylcytidine (ac(4)C) at the wobble position of elongator tRNA(Met), using acetate and ATP as substrates. First activates an acetate ion to form acetyladenylate (Ac-AMP) and then transfers the acetyl group to tRNA to form ac(4)C34.</text>
</comment>
<feature type="binding site" evidence="3">
    <location>
        <begin position="7"/>
        <end position="20"/>
    </location>
    <ligand>
        <name>ATP</name>
        <dbReference type="ChEBI" id="CHEBI:30616"/>
    </ligand>
</feature>
<proteinExistence type="inferred from homology"/>
<dbReference type="HAMAP" id="MF_01539">
    <property type="entry name" value="TmcAL"/>
    <property type="match status" value="1"/>
</dbReference>
<gene>
    <name evidence="3" type="primary">tmcAL</name>
    <name evidence="4" type="ORF">IDH44_13060</name>
</gene>
<dbReference type="NCBIfam" id="NF010191">
    <property type="entry name" value="PRK13670.1"/>
    <property type="match status" value="1"/>
</dbReference>
<feature type="binding site" evidence="3">
    <location>
        <position position="193"/>
    </location>
    <ligand>
        <name>ATP</name>
        <dbReference type="ChEBI" id="CHEBI:30616"/>
    </ligand>
</feature>
<dbReference type="EMBL" id="JACXIZ010000021">
    <property type="protein sequence ID" value="MBD2846128.1"/>
    <property type="molecule type" value="Genomic_DNA"/>
</dbReference>
<comment type="caution">
    <text evidence="3">Lacks conserved residue(s) required for the propagation of feature annotation.</text>
</comment>
<dbReference type="GO" id="GO:0000049">
    <property type="term" value="F:tRNA binding"/>
    <property type="evidence" value="ECO:0007669"/>
    <property type="project" value="UniProtKB-KW"/>
</dbReference>
<keyword evidence="1 3" id="KW-0436">Ligase</keyword>
<evidence type="ECO:0000313" key="5">
    <source>
        <dbReference type="Proteomes" id="UP000621560"/>
    </source>
</evidence>